<dbReference type="STRING" id="1770058.A3840_16615"/>
<sequence length="307" mass="32923">MIDTSIQTNVRSQPVLPLTTALGPVHLAVTDRARALAIWQDVVGLDLIAENGNALAMGAGGKVLIVLETGAKGPVVPRTIGLYHVAIHVPHRADLAQMAVRALQRNVRISPTDHLVSEAIYLWDLDGNGIEITFETPWRGTLGDPDKGETYAVTAEGKPHSGRDPIDLDGLLAELGENPVLAARMPAGTRIGHVHVHVNDLDRAMDFYRDVLGFAGFLLIQSFGMGDVGLDYMPHTLAFNIWSGPDAGLSPAGAAGLRFFTIVLPDAESLAALRTRLEQAHAPVEVVGNDLQTRDPFGNRIRLELAA</sequence>
<evidence type="ECO:0000313" key="4">
    <source>
        <dbReference type="Proteomes" id="UP000078389"/>
    </source>
</evidence>
<dbReference type="InterPro" id="IPR029068">
    <property type="entry name" value="Glyas_Bleomycin-R_OHBP_Dase"/>
</dbReference>
<dbReference type="InterPro" id="IPR037523">
    <property type="entry name" value="VOC_core"/>
</dbReference>
<dbReference type="InterPro" id="IPR004360">
    <property type="entry name" value="Glyas_Fos-R_dOase_dom"/>
</dbReference>
<dbReference type="AlphaFoldDB" id="A0A178HQ10"/>
<gene>
    <name evidence="3" type="ORF">A3840_16615</name>
</gene>
<reference evidence="3 4" key="1">
    <citation type="submission" date="2016-03" db="EMBL/GenBank/DDBJ databases">
        <title>Genome sequencing of Devosia sp. S37.</title>
        <authorList>
            <person name="Mohd Nor M."/>
        </authorList>
    </citation>
    <scope>NUCLEOTIDE SEQUENCE [LARGE SCALE GENOMIC DNA]</scope>
    <source>
        <strain evidence="3 4">S37</strain>
    </source>
</reference>
<dbReference type="Proteomes" id="UP000078389">
    <property type="component" value="Unassembled WGS sequence"/>
</dbReference>
<dbReference type="EMBL" id="LVVY01000126">
    <property type="protein sequence ID" value="OAM74106.1"/>
    <property type="molecule type" value="Genomic_DNA"/>
</dbReference>
<dbReference type="GO" id="GO:0004462">
    <property type="term" value="F:lactoylglutathione lyase activity"/>
    <property type="evidence" value="ECO:0007669"/>
    <property type="project" value="InterPro"/>
</dbReference>
<evidence type="ECO:0000259" key="2">
    <source>
        <dbReference type="PROSITE" id="PS51819"/>
    </source>
</evidence>
<comment type="caution">
    <text evidence="3">The sequence shown here is derived from an EMBL/GenBank/DDBJ whole genome shotgun (WGS) entry which is preliminary data.</text>
</comment>
<proteinExistence type="predicted"/>
<dbReference type="GO" id="GO:0046872">
    <property type="term" value="F:metal ion binding"/>
    <property type="evidence" value="ECO:0007669"/>
    <property type="project" value="UniProtKB-KW"/>
</dbReference>
<keyword evidence="4" id="KW-1185">Reference proteome</keyword>
<name>A0A178HQ10_9HYPH</name>
<dbReference type="RefSeq" id="WP_067459469.1">
    <property type="nucleotide sequence ID" value="NZ_LVVY01000126.1"/>
</dbReference>
<dbReference type="InterPro" id="IPR018146">
    <property type="entry name" value="Glyoxalase_1_CS"/>
</dbReference>
<accession>A0A178HQ10</accession>
<evidence type="ECO:0000256" key="1">
    <source>
        <dbReference type="ARBA" id="ARBA00022723"/>
    </source>
</evidence>
<dbReference type="Gene3D" id="3.10.180.10">
    <property type="entry name" value="2,3-Dihydroxybiphenyl 1,2-Dioxygenase, domain 1"/>
    <property type="match status" value="2"/>
</dbReference>
<dbReference type="PANTHER" id="PTHR43279:SF1">
    <property type="entry name" value="CATECHOL-2,3-DIOXYGENASE"/>
    <property type="match status" value="1"/>
</dbReference>
<evidence type="ECO:0000313" key="3">
    <source>
        <dbReference type="EMBL" id="OAM74106.1"/>
    </source>
</evidence>
<dbReference type="PROSITE" id="PS00934">
    <property type="entry name" value="GLYOXALASE_I_1"/>
    <property type="match status" value="1"/>
</dbReference>
<protein>
    <recommendedName>
        <fullName evidence="2">VOC domain-containing protein</fullName>
    </recommendedName>
</protein>
<organism evidence="3 4">
    <name type="scientific">Devosia elaeis</name>
    <dbReference type="NCBI Taxonomy" id="1770058"/>
    <lineage>
        <taxon>Bacteria</taxon>
        <taxon>Pseudomonadati</taxon>
        <taxon>Pseudomonadota</taxon>
        <taxon>Alphaproteobacteria</taxon>
        <taxon>Hyphomicrobiales</taxon>
        <taxon>Devosiaceae</taxon>
        <taxon>Devosia</taxon>
    </lineage>
</organism>
<dbReference type="PROSITE" id="PS51819">
    <property type="entry name" value="VOC"/>
    <property type="match status" value="2"/>
</dbReference>
<dbReference type="SUPFAM" id="SSF54593">
    <property type="entry name" value="Glyoxalase/Bleomycin resistance protein/Dihydroxybiphenyl dioxygenase"/>
    <property type="match status" value="2"/>
</dbReference>
<keyword evidence="1" id="KW-0479">Metal-binding</keyword>
<feature type="domain" description="VOC" evidence="2">
    <location>
        <begin position="21"/>
        <end position="135"/>
    </location>
</feature>
<dbReference type="PANTHER" id="PTHR43279">
    <property type="entry name" value="CATECHOL-2,3-DIOXYGENASE"/>
    <property type="match status" value="1"/>
</dbReference>
<dbReference type="OrthoDB" id="9792626at2"/>
<dbReference type="Pfam" id="PF00903">
    <property type="entry name" value="Glyoxalase"/>
    <property type="match status" value="2"/>
</dbReference>
<feature type="domain" description="VOC" evidence="2">
    <location>
        <begin position="190"/>
        <end position="307"/>
    </location>
</feature>